<dbReference type="InterPro" id="IPR016195">
    <property type="entry name" value="Pol/histidinol_Pase-like"/>
</dbReference>
<dbReference type="EC" id="3.1.3.48" evidence="2"/>
<organism evidence="5 6">
    <name type="scientific">Sphingobacterium phlebotomi</name>
    <dbReference type="NCBI Taxonomy" id="2605433"/>
    <lineage>
        <taxon>Bacteria</taxon>
        <taxon>Pseudomonadati</taxon>
        <taxon>Bacteroidota</taxon>
        <taxon>Sphingobacteriia</taxon>
        <taxon>Sphingobacteriales</taxon>
        <taxon>Sphingobacteriaceae</taxon>
        <taxon>Sphingobacterium</taxon>
    </lineage>
</organism>
<dbReference type="Proteomes" id="UP000322362">
    <property type="component" value="Unassembled WGS sequence"/>
</dbReference>
<name>A0A5D4H9D0_9SPHI</name>
<evidence type="ECO:0000313" key="5">
    <source>
        <dbReference type="EMBL" id="TYR36833.1"/>
    </source>
</evidence>
<evidence type="ECO:0000256" key="1">
    <source>
        <dbReference type="ARBA" id="ARBA00005750"/>
    </source>
</evidence>
<comment type="catalytic activity">
    <reaction evidence="4">
        <text>O-phospho-L-tyrosyl-[protein] + H2O = L-tyrosyl-[protein] + phosphate</text>
        <dbReference type="Rhea" id="RHEA:10684"/>
        <dbReference type="Rhea" id="RHEA-COMP:10136"/>
        <dbReference type="Rhea" id="RHEA-COMP:20101"/>
        <dbReference type="ChEBI" id="CHEBI:15377"/>
        <dbReference type="ChEBI" id="CHEBI:43474"/>
        <dbReference type="ChEBI" id="CHEBI:46858"/>
        <dbReference type="ChEBI" id="CHEBI:61978"/>
        <dbReference type="EC" id="3.1.3.48"/>
    </reaction>
</comment>
<dbReference type="PANTHER" id="PTHR39181">
    <property type="entry name" value="TYROSINE-PROTEIN PHOSPHATASE YWQE"/>
    <property type="match status" value="1"/>
</dbReference>
<dbReference type="Gene3D" id="3.20.20.140">
    <property type="entry name" value="Metal-dependent hydrolases"/>
    <property type="match status" value="1"/>
</dbReference>
<protein>
    <recommendedName>
        <fullName evidence="2">protein-tyrosine-phosphatase</fullName>
        <ecNumber evidence="2">3.1.3.48</ecNumber>
    </recommendedName>
</protein>
<accession>A0A5D4H9D0</accession>
<keyword evidence="3" id="KW-0378">Hydrolase</keyword>
<evidence type="ECO:0000256" key="3">
    <source>
        <dbReference type="ARBA" id="ARBA00022801"/>
    </source>
</evidence>
<comment type="caution">
    <text evidence="5">The sequence shown here is derived from an EMBL/GenBank/DDBJ whole genome shotgun (WGS) entry which is preliminary data.</text>
</comment>
<evidence type="ECO:0000313" key="6">
    <source>
        <dbReference type="Proteomes" id="UP000322362"/>
    </source>
</evidence>
<dbReference type="GO" id="GO:0030145">
    <property type="term" value="F:manganese ion binding"/>
    <property type="evidence" value="ECO:0007669"/>
    <property type="project" value="InterPro"/>
</dbReference>
<evidence type="ECO:0000256" key="2">
    <source>
        <dbReference type="ARBA" id="ARBA00013064"/>
    </source>
</evidence>
<dbReference type="RefSeq" id="WP_148918420.1">
    <property type="nucleotide sequence ID" value="NZ_VTAV01000003.1"/>
</dbReference>
<evidence type="ECO:0000256" key="4">
    <source>
        <dbReference type="ARBA" id="ARBA00051722"/>
    </source>
</evidence>
<sequence length="248" mass="29138">MWTIFNRKRQYPDLQWMHVDMHSHILPGIDDGCENTEQSVALLQRLEQLGLTKFHFTPHIIHDMYPNTAETIGGAFHRLHQEGVEQLATGYAAEYMVDTAFDQQFTQDPRNLLCLPGGYVLIEMSYIEESKLIEKVAFDLQMEGYIPILAHPERYIYYHRDPKKIERFQDIGCLLQLNLLSLMGYYGRQERRVAKYLLENGMINLVGTDVHHERHVRAIEVGLQQEDLRAHFKYCEILNEELFRDVLT</sequence>
<dbReference type="PANTHER" id="PTHR39181:SF1">
    <property type="entry name" value="TYROSINE-PROTEIN PHOSPHATASE YWQE"/>
    <property type="match status" value="1"/>
</dbReference>
<dbReference type="Pfam" id="PF19567">
    <property type="entry name" value="CpsB_CapC"/>
    <property type="match status" value="1"/>
</dbReference>
<reference evidence="5 6" key="1">
    <citation type="submission" date="2019-08" db="EMBL/GenBank/DDBJ databases">
        <title>Phlebobacter frassis gen. nov. sp. nov., a new member of family Sphingobacteriaceae isolated from sand fly rearing media.</title>
        <authorList>
            <person name="Kakumanu M.L."/>
            <person name="Marayati B.F."/>
            <person name="Wada-Katsumata A."/>
            <person name="Wasserberg G."/>
            <person name="Schal C."/>
            <person name="Apperson C.S."/>
            <person name="Ponnusamy L."/>
        </authorList>
    </citation>
    <scope>NUCLEOTIDE SEQUENCE [LARGE SCALE GENOMIC DNA]</scope>
    <source>
        <strain evidence="5 6">SSI9</strain>
    </source>
</reference>
<keyword evidence="6" id="KW-1185">Reference proteome</keyword>
<dbReference type="InterPro" id="IPR016667">
    <property type="entry name" value="Caps_polysacc_synth_CpsB/CapC"/>
</dbReference>
<dbReference type="SUPFAM" id="SSF89550">
    <property type="entry name" value="PHP domain-like"/>
    <property type="match status" value="1"/>
</dbReference>
<dbReference type="AlphaFoldDB" id="A0A5D4H9D0"/>
<dbReference type="EMBL" id="VTAV01000003">
    <property type="protein sequence ID" value="TYR36833.1"/>
    <property type="molecule type" value="Genomic_DNA"/>
</dbReference>
<proteinExistence type="inferred from homology"/>
<comment type="similarity">
    <text evidence="1">Belongs to the metallo-dependent hydrolases superfamily. CpsB/CapC family.</text>
</comment>
<gene>
    <name evidence="5" type="ORF">FXV77_06540</name>
</gene>
<dbReference type="GO" id="GO:0004725">
    <property type="term" value="F:protein tyrosine phosphatase activity"/>
    <property type="evidence" value="ECO:0007669"/>
    <property type="project" value="UniProtKB-EC"/>
</dbReference>